<dbReference type="PANTHER" id="PTHR33927:SF3">
    <property type="entry name" value="INTEGRAL MEMBRANE PROTEIN TMPA"/>
    <property type="match status" value="1"/>
</dbReference>
<dbReference type="EMBL" id="JAPQKO010000007">
    <property type="protein sequence ID" value="KAJ5152466.1"/>
    <property type="molecule type" value="Genomic_DNA"/>
</dbReference>
<keyword evidence="1" id="KW-0472">Membrane</keyword>
<gene>
    <name evidence="2" type="ORF">N7492_009746</name>
</gene>
<reference evidence="2" key="2">
    <citation type="journal article" date="2023" name="IMA Fungus">
        <title>Comparative genomic study of the Penicillium genus elucidates a diverse pangenome and 15 lateral gene transfer events.</title>
        <authorList>
            <person name="Petersen C."/>
            <person name="Sorensen T."/>
            <person name="Nielsen M.R."/>
            <person name="Sondergaard T.E."/>
            <person name="Sorensen J.L."/>
            <person name="Fitzpatrick D.A."/>
            <person name="Frisvad J.C."/>
            <person name="Nielsen K.L."/>
        </authorList>
    </citation>
    <scope>NUCLEOTIDE SEQUENCE</scope>
    <source>
        <strain evidence="2">IBT 21917</strain>
    </source>
</reference>
<dbReference type="InterPro" id="IPR052979">
    <property type="entry name" value="Adenylate-forming_domain"/>
</dbReference>
<accession>A0A9W9LE89</accession>
<dbReference type="GO" id="GO:0043935">
    <property type="term" value="P:sexual sporulation resulting in formation of a cellular spore"/>
    <property type="evidence" value="ECO:0007669"/>
    <property type="project" value="TreeGrafter"/>
</dbReference>
<dbReference type="Proteomes" id="UP001146351">
    <property type="component" value="Unassembled WGS sequence"/>
</dbReference>
<dbReference type="GO" id="GO:0075306">
    <property type="term" value="P:regulation of conidium formation"/>
    <property type="evidence" value="ECO:0007669"/>
    <property type="project" value="TreeGrafter"/>
</dbReference>
<feature type="transmembrane region" description="Helical" evidence="1">
    <location>
        <begin position="182"/>
        <end position="204"/>
    </location>
</feature>
<dbReference type="AlphaFoldDB" id="A0A9W9LE89"/>
<protein>
    <submittedName>
        <fullName evidence="2">Integral membrane protein TmpA</fullName>
    </submittedName>
</protein>
<name>A0A9W9LE89_9EURO</name>
<sequence>MSTAQRTSICIVVPPTATVKNSIPLGDNTFSDCPKKGKYQPSEIRFSDVEAQVVLPQVSPASFIRFITFTLYRRLFTLVFCLNAVIFVAVMTVDRKLVALANATATYLLVCGLDRQPLVINIFLTGPLPLRRIAAKAYHYSGVHSGCGIAAVIWYLGFVISLSHEYWSPSLAAVTISRASMTLAYTILALLAIIDMIAYPTSWIQKCQMYEQRQENECNGELPSAIFCSIDLESCAIATSHSRHEGDWTSDCIQRPPTRIWKQGVLIHDFAYAMRVFRQVVLVTTGSGSGPCLSFLGDENRPALRVLWQTRVPLKMYGRHIIDLPYNRGHRGVWSG</sequence>
<feature type="transmembrane region" description="Helical" evidence="1">
    <location>
        <begin position="137"/>
        <end position="162"/>
    </location>
</feature>
<comment type="caution">
    <text evidence="2">The sequence shown here is derived from an EMBL/GenBank/DDBJ whole genome shotgun (WGS) entry which is preliminary data.</text>
</comment>
<dbReference type="GO" id="GO:0048315">
    <property type="term" value="P:conidium formation"/>
    <property type="evidence" value="ECO:0007669"/>
    <property type="project" value="TreeGrafter"/>
</dbReference>
<keyword evidence="1" id="KW-0812">Transmembrane</keyword>
<feature type="transmembrane region" description="Helical" evidence="1">
    <location>
        <begin position="75"/>
        <end position="93"/>
    </location>
</feature>
<dbReference type="OrthoDB" id="3142841at2759"/>
<keyword evidence="3" id="KW-1185">Reference proteome</keyword>
<evidence type="ECO:0000256" key="1">
    <source>
        <dbReference type="SAM" id="Phobius"/>
    </source>
</evidence>
<evidence type="ECO:0000313" key="3">
    <source>
        <dbReference type="Proteomes" id="UP001146351"/>
    </source>
</evidence>
<dbReference type="GO" id="GO:0005886">
    <property type="term" value="C:plasma membrane"/>
    <property type="evidence" value="ECO:0007669"/>
    <property type="project" value="TreeGrafter"/>
</dbReference>
<keyword evidence="1" id="KW-1133">Transmembrane helix</keyword>
<feature type="transmembrane region" description="Helical" evidence="1">
    <location>
        <begin position="105"/>
        <end position="125"/>
    </location>
</feature>
<organism evidence="2 3">
    <name type="scientific">Penicillium capsulatum</name>
    <dbReference type="NCBI Taxonomy" id="69766"/>
    <lineage>
        <taxon>Eukaryota</taxon>
        <taxon>Fungi</taxon>
        <taxon>Dikarya</taxon>
        <taxon>Ascomycota</taxon>
        <taxon>Pezizomycotina</taxon>
        <taxon>Eurotiomycetes</taxon>
        <taxon>Eurotiomycetidae</taxon>
        <taxon>Eurotiales</taxon>
        <taxon>Aspergillaceae</taxon>
        <taxon>Penicillium</taxon>
    </lineage>
</organism>
<dbReference type="PANTHER" id="PTHR33927">
    <property type="entry name" value="TRANSMEMBRANE PROTEIN"/>
    <property type="match status" value="1"/>
</dbReference>
<evidence type="ECO:0000313" key="2">
    <source>
        <dbReference type="EMBL" id="KAJ5152466.1"/>
    </source>
</evidence>
<reference evidence="2" key="1">
    <citation type="submission" date="2022-11" db="EMBL/GenBank/DDBJ databases">
        <authorList>
            <person name="Petersen C."/>
        </authorList>
    </citation>
    <scope>NUCLEOTIDE SEQUENCE</scope>
    <source>
        <strain evidence="2">IBT 21917</strain>
    </source>
</reference>
<proteinExistence type="predicted"/>